<evidence type="ECO:0000256" key="3">
    <source>
        <dbReference type="ARBA" id="ARBA00022692"/>
    </source>
</evidence>
<evidence type="ECO:0000313" key="7">
    <source>
        <dbReference type="EMBL" id="MDR6899297.1"/>
    </source>
</evidence>
<comment type="caution">
    <text evidence="7">The sequence shown here is derived from an EMBL/GenBank/DDBJ whole genome shotgun (WGS) entry which is preliminary data.</text>
</comment>
<proteinExistence type="predicted"/>
<organism evidence="7 8">
    <name type="scientific">Rhizobium miluonense</name>
    <dbReference type="NCBI Taxonomy" id="411945"/>
    <lineage>
        <taxon>Bacteria</taxon>
        <taxon>Pseudomonadati</taxon>
        <taxon>Pseudomonadota</taxon>
        <taxon>Alphaproteobacteria</taxon>
        <taxon>Hyphomicrobiales</taxon>
        <taxon>Rhizobiaceae</taxon>
        <taxon>Rhizobium/Agrobacterium group</taxon>
        <taxon>Rhizobium</taxon>
    </lineage>
</organism>
<evidence type="ECO:0000256" key="1">
    <source>
        <dbReference type="ARBA" id="ARBA00004651"/>
    </source>
</evidence>
<keyword evidence="4 6" id="KW-1133">Transmembrane helix</keyword>
<feature type="transmembrane region" description="Helical" evidence="6">
    <location>
        <begin position="6"/>
        <end position="29"/>
    </location>
</feature>
<evidence type="ECO:0000256" key="4">
    <source>
        <dbReference type="ARBA" id="ARBA00022989"/>
    </source>
</evidence>
<accession>A0ABU1SJZ9</accession>
<feature type="transmembrane region" description="Helical" evidence="6">
    <location>
        <begin position="41"/>
        <end position="66"/>
    </location>
</feature>
<keyword evidence="5 6" id="KW-0472">Membrane</keyword>
<dbReference type="PANTHER" id="PTHR30086">
    <property type="entry name" value="ARGININE EXPORTER PROTEIN ARGO"/>
    <property type="match status" value="1"/>
</dbReference>
<feature type="transmembrane region" description="Helical" evidence="6">
    <location>
        <begin position="184"/>
        <end position="205"/>
    </location>
</feature>
<name>A0ABU1SJZ9_9HYPH</name>
<comment type="subcellular location">
    <subcellularLocation>
        <location evidence="1">Cell membrane</location>
        <topology evidence="1">Multi-pass membrane protein</topology>
    </subcellularLocation>
</comment>
<keyword evidence="2" id="KW-1003">Cell membrane</keyword>
<evidence type="ECO:0000256" key="6">
    <source>
        <dbReference type="SAM" id="Phobius"/>
    </source>
</evidence>
<keyword evidence="8" id="KW-1185">Reference proteome</keyword>
<evidence type="ECO:0000313" key="8">
    <source>
        <dbReference type="Proteomes" id="UP001250791"/>
    </source>
</evidence>
<keyword evidence="3 6" id="KW-0812">Transmembrane</keyword>
<dbReference type="RefSeq" id="WP_112398215.1">
    <property type="nucleotide sequence ID" value="NZ_JAVDUP010000001.1"/>
</dbReference>
<gene>
    <name evidence="7" type="ORF">J2W52_000885</name>
</gene>
<feature type="transmembrane region" description="Helical" evidence="6">
    <location>
        <begin position="146"/>
        <end position="172"/>
    </location>
</feature>
<reference evidence="7 8" key="1">
    <citation type="submission" date="2023-07" db="EMBL/GenBank/DDBJ databases">
        <title>Sorghum-associated microbial communities from plants grown in Nebraska, USA.</title>
        <authorList>
            <person name="Schachtman D."/>
        </authorList>
    </citation>
    <scope>NUCLEOTIDE SEQUENCE [LARGE SCALE GENOMIC DNA]</scope>
    <source>
        <strain evidence="7 8">3199</strain>
    </source>
</reference>
<feature type="transmembrane region" description="Helical" evidence="6">
    <location>
        <begin position="72"/>
        <end position="91"/>
    </location>
</feature>
<dbReference type="InterPro" id="IPR001123">
    <property type="entry name" value="LeuE-type"/>
</dbReference>
<dbReference type="PANTHER" id="PTHR30086:SF20">
    <property type="entry name" value="ARGININE EXPORTER PROTEIN ARGO-RELATED"/>
    <property type="match status" value="1"/>
</dbReference>
<protein>
    <submittedName>
        <fullName evidence="7">Threonine/homoserine/homoserine lactone efflux protein</fullName>
    </submittedName>
</protein>
<dbReference type="EMBL" id="JAVDUP010000001">
    <property type="protein sequence ID" value="MDR6899297.1"/>
    <property type="molecule type" value="Genomic_DNA"/>
</dbReference>
<evidence type="ECO:0000256" key="5">
    <source>
        <dbReference type="ARBA" id="ARBA00023136"/>
    </source>
</evidence>
<dbReference type="Proteomes" id="UP001250791">
    <property type="component" value="Unassembled WGS sequence"/>
</dbReference>
<sequence length="211" mass="22222">MGYAENLWLFFILLLGIIIVPGMDMLFVLANSLTGGSNRGLAATGGIMLGGAVHSLNGAIGIGLLMHFVPVLFNPLLVIGGAYMAYIGYTLMRSSITVGESGPGGSRSAWKAFRQGAVTCLINPKAYLFIFAVYPQFLKPDYGPVWIQAVIMGAMTIATQFAVYGGLAITAGRSRELLVSNPRATAFAGRAAGLLLVAVSVFTVWEGLKLA</sequence>
<evidence type="ECO:0000256" key="2">
    <source>
        <dbReference type="ARBA" id="ARBA00022475"/>
    </source>
</evidence>
<dbReference type="Pfam" id="PF01810">
    <property type="entry name" value="LysE"/>
    <property type="match status" value="1"/>
</dbReference>